<name>A0A5C3Q4Y6_9AGAR</name>
<evidence type="ECO:0000313" key="3">
    <source>
        <dbReference type="Proteomes" id="UP000305067"/>
    </source>
</evidence>
<dbReference type="InterPro" id="IPR011009">
    <property type="entry name" value="Kinase-like_dom_sf"/>
</dbReference>
<gene>
    <name evidence="2" type="ORF">BDV98DRAFT_597800</name>
</gene>
<organism evidence="2 3">
    <name type="scientific">Pterulicium gracile</name>
    <dbReference type="NCBI Taxonomy" id="1884261"/>
    <lineage>
        <taxon>Eukaryota</taxon>
        <taxon>Fungi</taxon>
        <taxon>Dikarya</taxon>
        <taxon>Basidiomycota</taxon>
        <taxon>Agaricomycotina</taxon>
        <taxon>Agaricomycetes</taxon>
        <taxon>Agaricomycetidae</taxon>
        <taxon>Agaricales</taxon>
        <taxon>Pleurotineae</taxon>
        <taxon>Pterulaceae</taxon>
        <taxon>Pterulicium</taxon>
    </lineage>
</organism>
<dbReference type="AlphaFoldDB" id="A0A5C3Q4Y6"/>
<protein>
    <recommendedName>
        <fullName evidence="1">Protein kinase domain-containing protein</fullName>
    </recommendedName>
</protein>
<keyword evidence="3" id="KW-1185">Reference proteome</keyword>
<dbReference type="EMBL" id="ML178864">
    <property type="protein sequence ID" value="TFK96217.1"/>
    <property type="molecule type" value="Genomic_DNA"/>
</dbReference>
<evidence type="ECO:0000313" key="2">
    <source>
        <dbReference type="EMBL" id="TFK96217.1"/>
    </source>
</evidence>
<proteinExistence type="predicted"/>
<reference evidence="2 3" key="1">
    <citation type="journal article" date="2019" name="Nat. Ecol. Evol.">
        <title>Megaphylogeny resolves global patterns of mushroom evolution.</title>
        <authorList>
            <person name="Varga T."/>
            <person name="Krizsan K."/>
            <person name="Foldi C."/>
            <person name="Dima B."/>
            <person name="Sanchez-Garcia M."/>
            <person name="Sanchez-Ramirez S."/>
            <person name="Szollosi G.J."/>
            <person name="Szarkandi J.G."/>
            <person name="Papp V."/>
            <person name="Albert L."/>
            <person name="Andreopoulos W."/>
            <person name="Angelini C."/>
            <person name="Antonin V."/>
            <person name="Barry K.W."/>
            <person name="Bougher N.L."/>
            <person name="Buchanan P."/>
            <person name="Buyck B."/>
            <person name="Bense V."/>
            <person name="Catcheside P."/>
            <person name="Chovatia M."/>
            <person name="Cooper J."/>
            <person name="Damon W."/>
            <person name="Desjardin D."/>
            <person name="Finy P."/>
            <person name="Geml J."/>
            <person name="Haridas S."/>
            <person name="Hughes K."/>
            <person name="Justo A."/>
            <person name="Karasinski D."/>
            <person name="Kautmanova I."/>
            <person name="Kiss B."/>
            <person name="Kocsube S."/>
            <person name="Kotiranta H."/>
            <person name="LaButti K.M."/>
            <person name="Lechner B.E."/>
            <person name="Liimatainen K."/>
            <person name="Lipzen A."/>
            <person name="Lukacs Z."/>
            <person name="Mihaltcheva S."/>
            <person name="Morgado L.N."/>
            <person name="Niskanen T."/>
            <person name="Noordeloos M.E."/>
            <person name="Ohm R.A."/>
            <person name="Ortiz-Santana B."/>
            <person name="Ovrebo C."/>
            <person name="Racz N."/>
            <person name="Riley R."/>
            <person name="Savchenko A."/>
            <person name="Shiryaev A."/>
            <person name="Soop K."/>
            <person name="Spirin V."/>
            <person name="Szebenyi C."/>
            <person name="Tomsovsky M."/>
            <person name="Tulloss R.E."/>
            <person name="Uehling J."/>
            <person name="Grigoriev I.V."/>
            <person name="Vagvolgyi C."/>
            <person name="Papp T."/>
            <person name="Martin F.M."/>
            <person name="Miettinen O."/>
            <person name="Hibbett D.S."/>
            <person name="Nagy L.G."/>
        </authorList>
    </citation>
    <scope>NUCLEOTIDE SEQUENCE [LARGE SCALE GENOMIC DNA]</scope>
    <source>
        <strain evidence="2 3">CBS 309.79</strain>
    </source>
</reference>
<dbReference type="PROSITE" id="PS50011">
    <property type="entry name" value="PROTEIN_KINASE_DOM"/>
    <property type="match status" value="1"/>
</dbReference>
<feature type="domain" description="Protein kinase" evidence="1">
    <location>
        <begin position="1"/>
        <end position="151"/>
    </location>
</feature>
<sequence length="151" mass="16334">MADQHLAPALRYFGPLDAESEHSYAGLSIVVMDMVEGDSLHDLYGATGSIPDDVIQEVITAANALKARGFIHGDLRRPNIMILDTPVNGTCVRFIDFDWAGLVDKVFYPFDLTSAITDATKAKDNDVVTVDRMDKLLAATLGNPVSAVPQV</sequence>
<dbReference type="SUPFAM" id="SSF56112">
    <property type="entry name" value="Protein kinase-like (PK-like)"/>
    <property type="match status" value="1"/>
</dbReference>
<dbReference type="InterPro" id="IPR000719">
    <property type="entry name" value="Prot_kinase_dom"/>
</dbReference>
<dbReference type="OrthoDB" id="4062651at2759"/>
<dbReference type="GO" id="GO:0005524">
    <property type="term" value="F:ATP binding"/>
    <property type="evidence" value="ECO:0007669"/>
    <property type="project" value="InterPro"/>
</dbReference>
<dbReference type="Proteomes" id="UP000305067">
    <property type="component" value="Unassembled WGS sequence"/>
</dbReference>
<accession>A0A5C3Q4Y6</accession>
<evidence type="ECO:0000259" key="1">
    <source>
        <dbReference type="PROSITE" id="PS50011"/>
    </source>
</evidence>
<dbReference type="GO" id="GO:0004672">
    <property type="term" value="F:protein kinase activity"/>
    <property type="evidence" value="ECO:0007669"/>
    <property type="project" value="InterPro"/>
</dbReference>
<dbReference type="Gene3D" id="1.10.510.10">
    <property type="entry name" value="Transferase(Phosphotransferase) domain 1"/>
    <property type="match status" value="1"/>
</dbReference>